<keyword evidence="3" id="KW-1185">Reference proteome</keyword>
<accession>A0A3N4KXU4</accession>
<organism evidence="2 3">
    <name type="scientific">Morchella conica CCBAS932</name>
    <dbReference type="NCBI Taxonomy" id="1392247"/>
    <lineage>
        <taxon>Eukaryota</taxon>
        <taxon>Fungi</taxon>
        <taxon>Dikarya</taxon>
        <taxon>Ascomycota</taxon>
        <taxon>Pezizomycotina</taxon>
        <taxon>Pezizomycetes</taxon>
        <taxon>Pezizales</taxon>
        <taxon>Morchellaceae</taxon>
        <taxon>Morchella</taxon>
    </lineage>
</organism>
<proteinExistence type="predicted"/>
<feature type="compositionally biased region" description="Polar residues" evidence="1">
    <location>
        <begin position="1"/>
        <end position="17"/>
    </location>
</feature>
<feature type="compositionally biased region" description="Low complexity" evidence="1">
    <location>
        <begin position="248"/>
        <end position="259"/>
    </location>
</feature>
<feature type="region of interest" description="Disordered" evidence="1">
    <location>
        <begin position="1"/>
        <end position="63"/>
    </location>
</feature>
<feature type="compositionally biased region" description="Polar residues" evidence="1">
    <location>
        <begin position="423"/>
        <end position="437"/>
    </location>
</feature>
<feature type="compositionally biased region" description="Basic and acidic residues" evidence="1">
    <location>
        <begin position="496"/>
        <end position="528"/>
    </location>
</feature>
<feature type="compositionally biased region" description="Basic and acidic residues" evidence="1">
    <location>
        <begin position="186"/>
        <end position="198"/>
    </location>
</feature>
<gene>
    <name evidence="2" type="ORF">P167DRAFT_482835</name>
</gene>
<feature type="compositionally biased region" description="Basic and acidic residues" evidence="1">
    <location>
        <begin position="263"/>
        <end position="273"/>
    </location>
</feature>
<reference evidence="2 3" key="1">
    <citation type="journal article" date="2018" name="Nat. Ecol. Evol.">
        <title>Pezizomycetes genomes reveal the molecular basis of ectomycorrhizal truffle lifestyle.</title>
        <authorList>
            <person name="Murat C."/>
            <person name="Payen T."/>
            <person name="Noel B."/>
            <person name="Kuo A."/>
            <person name="Morin E."/>
            <person name="Chen J."/>
            <person name="Kohler A."/>
            <person name="Krizsan K."/>
            <person name="Balestrini R."/>
            <person name="Da Silva C."/>
            <person name="Montanini B."/>
            <person name="Hainaut M."/>
            <person name="Levati E."/>
            <person name="Barry K.W."/>
            <person name="Belfiori B."/>
            <person name="Cichocki N."/>
            <person name="Clum A."/>
            <person name="Dockter R.B."/>
            <person name="Fauchery L."/>
            <person name="Guy J."/>
            <person name="Iotti M."/>
            <person name="Le Tacon F."/>
            <person name="Lindquist E.A."/>
            <person name="Lipzen A."/>
            <person name="Malagnac F."/>
            <person name="Mello A."/>
            <person name="Molinier V."/>
            <person name="Miyauchi S."/>
            <person name="Poulain J."/>
            <person name="Riccioni C."/>
            <person name="Rubini A."/>
            <person name="Sitrit Y."/>
            <person name="Splivallo R."/>
            <person name="Traeger S."/>
            <person name="Wang M."/>
            <person name="Zifcakova L."/>
            <person name="Wipf D."/>
            <person name="Zambonelli A."/>
            <person name="Paolocci F."/>
            <person name="Nowrousian M."/>
            <person name="Ottonello S."/>
            <person name="Baldrian P."/>
            <person name="Spatafora J.W."/>
            <person name="Henrissat B."/>
            <person name="Nagy L.G."/>
            <person name="Aury J.M."/>
            <person name="Wincker P."/>
            <person name="Grigoriev I.V."/>
            <person name="Bonfante P."/>
            <person name="Martin F.M."/>
        </authorList>
    </citation>
    <scope>NUCLEOTIDE SEQUENCE [LARGE SCALE GENOMIC DNA]</scope>
    <source>
        <strain evidence="2 3">CCBAS932</strain>
    </source>
</reference>
<feature type="compositionally biased region" description="Polar residues" evidence="1">
    <location>
        <begin position="42"/>
        <end position="51"/>
    </location>
</feature>
<dbReference type="STRING" id="1392247.A0A3N4KXU4"/>
<feature type="region of interest" description="Disordered" evidence="1">
    <location>
        <begin position="615"/>
        <end position="643"/>
    </location>
</feature>
<sequence length="661" mass="73271">MAAVSTATLTPPSSSHGRSALGGDWDFSVPIDGADTPDLTFRGSSASSSMPHRTGSDDHFMNDRPINDYDHVQQAKSFLPVDVHSSSAQNHVNDYRYMQQQPPSRGEGYSRSATPDLLSATNGPMLKRQGSTISSNHDGDSVYDLYGGGGGGNGRMTTPGAVSPDSFEPQRGAELFPRFVSGGGDTLDKDDPDSSKWIDRDKLAKIEANDAGGRTAYNSKVDSGTSRWIDKDKLEKIENQELQRAGITVSRSRASSSTAQRGNENESSRDQKKQRISSPPPIEGEDEHIYNNPNEVSNDLRTPEEQAADRAFQQEMSPHRQFCRGASHSRIPVPTSSPFPIPQQFLERSAPLLRNSTPNGSDDERASLTNTFIRSRKRSHSAGSAFLLDDPMTVLPQPGTISNPKNSSRNPTSPGGSPRKARNNSSLKQRTRSNPQLFNRPGTAASYATHIGNGGTGESTRKHHPEGPPPWSLQTYKPDPSLPPDQQIIPTVAKRMQQEQWERDGEPADVYDRDLRPLRVHGNDEVERARHRRTTSQGDSLEQKKEEWPLKAPTPPVDEPKNNRQDAGYKAMPSVSAFWIVLHPELELRLLTLIRLTATHNNQLAFRVQCPHPKYRNSRQRLQQPTTWSEKRRKRRGRGRRRRALYAVSSANKAIPGCITV</sequence>
<dbReference type="Proteomes" id="UP000277580">
    <property type="component" value="Unassembled WGS sequence"/>
</dbReference>
<protein>
    <submittedName>
        <fullName evidence="2">Uncharacterized protein</fullName>
    </submittedName>
</protein>
<dbReference type="InParanoid" id="A0A3N4KXU4"/>
<evidence type="ECO:0000313" key="3">
    <source>
        <dbReference type="Proteomes" id="UP000277580"/>
    </source>
</evidence>
<feature type="region of interest" description="Disordered" evidence="1">
    <location>
        <begin position="177"/>
        <end position="198"/>
    </location>
</feature>
<name>A0A3N4KXU4_9PEZI</name>
<feature type="compositionally biased region" description="Polar residues" evidence="1">
    <location>
        <begin position="399"/>
        <end position="415"/>
    </location>
</feature>
<dbReference type="OrthoDB" id="418495at2759"/>
<dbReference type="AlphaFoldDB" id="A0A3N4KXU4"/>
<feature type="compositionally biased region" description="Basic residues" evidence="1">
    <location>
        <begin position="631"/>
        <end position="643"/>
    </location>
</feature>
<dbReference type="EMBL" id="ML119113">
    <property type="protein sequence ID" value="RPB15380.1"/>
    <property type="molecule type" value="Genomic_DNA"/>
</dbReference>
<feature type="region of interest" description="Disordered" evidence="1">
    <location>
        <begin position="238"/>
        <end position="567"/>
    </location>
</feature>
<evidence type="ECO:0000313" key="2">
    <source>
        <dbReference type="EMBL" id="RPB15380.1"/>
    </source>
</evidence>
<feature type="compositionally biased region" description="Basic and acidic residues" evidence="1">
    <location>
        <begin position="54"/>
        <end position="63"/>
    </location>
</feature>
<evidence type="ECO:0000256" key="1">
    <source>
        <dbReference type="SAM" id="MobiDB-lite"/>
    </source>
</evidence>
<feature type="compositionally biased region" description="Polar residues" evidence="1">
    <location>
        <begin position="291"/>
        <end position="300"/>
    </location>
</feature>